<keyword evidence="1" id="KW-0472">Membrane</keyword>
<feature type="transmembrane region" description="Helical" evidence="1">
    <location>
        <begin position="59"/>
        <end position="81"/>
    </location>
</feature>
<keyword evidence="3" id="KW-1185">Reference proteome</keyword>
<sequence>MTSTPLPIENQQQNLDRVFLGELEVSRDRIAGPYGSLPTAGSTVFVTNMSRVERAIPTWAIIVAIAGFFVLTIFSLLFLLVKEDKVVGGYEVRISNPTGTLTSFVPVDARSAAWIWQDLQGRAAAAREIIASVTSSVH</sequence>
<evidence type="ECO:0000313" key="3">
    <source>
        <dbReference type="Proteomes" id="UP000490386"/>
    </source>
</evidence>
<dbReference type="AlphaFoldDB" id="A0A7J5B6R5"/>
<name>A0A7J5B6R5_9MICO</name>
<organism evidence="2 3">
    <name type="scientific">Pseudoclavibacter terrae</name>
    <dbReference type="NCBI Taxonomy" id="1530195"/>
    <lineage>
        <taxon>Bacteria</taxon>
        <taxon>Bacillati</taxon>
        <taxon>Actinomycetota</taxon>
        <taxon>Actinomycetes</taxon>
        <taxon>Micrococcales</taxon>
        <taxon>Microbacteriaceae</taxon>
        <taxon>Pseudoclavibacter</taxon>
    </lineage>
</organism>
<evidence type="ECO:0000256" key="1">
    <source>
        <dbReference type="SAM" id="Phobius"/>
    </source>
</evidence>
<protein>
    <submittedName>
        <fullName evidence="2">Uncharacterized protein</fullName>
    </submittedName>
</protein>
<accession>A0A7J5B6R5</accession>
<comment type="caution">
    <text evidence="2">The sequence shown here is derived from an EMBL/GenBank/DDBJ whole genome shotgun (WGS) entry which is preliminary data.</text>
</comment>
<reference evidence="2 3" key="1">
    <citation type="submission" date="2019-09" db="EMBL/GenBank/DDBJ databases">
        <title>Phylogeny of genus Pseudoclavibacter and closely related genus.</title>
        <authorList>
            <person name="Li Y."/>
        </authorList>
    </citation>
    <scope>NUCLEOTIDE SEQUENCE [LARGE SCALE GENOMIC DNA]</scope>
    <source>
        <strain evidence="2 3">THG-MD12</strain>
    </source>
</reference>
<gene>
    <name evidence="2" type="ORF">F8O03_06155</name>
</gene>
<dbReference type="Proteomes" id="UP000490386">
    <property type="component" value="Unassembled WGS sequence"/>
</dbReference>
<evidence type="ECO:0000313" key="2">
    <source>
        <dbReference type="EMBL" id="KAB1639888.1"/>
    </source>
</evidence>
<proteinExistence type="predicted"/>
<dbReference type="EMBL" id="WBJX01000001">
    <property type="protein sequence ID" value="KAB1639888.1"/>
    <property type="molecule type" value="Genomic_DNA"/>
</dbReference>
<dbReference type="OrthoDB" id="5111891at2"/>
<keyword evidence="1" id="KW-0812">Transmembrane</keyword>
<dbReference type="RefSeq" id="WP_151423029.1">
    <property type="nucleotide sequence ID" value="NZ_WBJX01000001.1"/>
</dbReference>
<keyword evidence="1" id="KW-1133">Transmembrane helix</keyword>